<dbReference type="AlphaFoldDB" id="A0A841P5T2"/>
<dbReference type="RefSeq" id="WP_184873607.1">
    <property type="nucleotide sequence ID" value="NZ_JACHEF010000003.1"/>
</dbReference>
<feature type="region of interest" description="Disordered" evidence="4">
    <location>
        <begin position="180"/>
        <end position="199"/>
    </location>
</feature>
<feature type="compositionally biased region" description="Basic and acidic residues" evidence="4">
    <location>
        <begin position="180"/>
        <end position="196"/>
    </location>
</feature>
<accession>A0A841P5T2</accession>
<dbReference type="Gene3D" id="3.40.50.720">
    <property type="entry name" value="NAD(P)-binding Rossmann-like Domain"/>
    <property type="match status" value="1"/>
</dbReference>
<evidence type="ECO:0000313" key="6">
    <source>
        <dbReference type="Proteomes" id="UP000556329"/>
    </source>
</evidence>
<dbReference type="PRINTS" id="PR00080">
    <property type="entry name" value="SDRFAMILY"/>
</dbReference>
<name>A0A841P5T2_9HYPH</name>
<dbReference type="PANTHER" id="PTHR24321">
    <property type="entry name" value="DEHYDROGENASES, SHORT CHAIN"/>
    <property type="match status" value="1"/>
</dbReference>
<dbReference type="PANTHER" id="PTHR24321:SF8">
    <property type="entry name" value="ESTRADIOL 17-BETA-DEHYDROGENASE 8-RELATED"/>
    <property type="match status" value="1"/>
</dbReference>
<organism evidence="5 6">
    <name type="scientific">Mesorhizobium sangaii</name>
    <dbReference type="NCBI Taxonomy" id="505389"/>
    <lineage>
        <taxon>Bacteria</taxon>
        <taxon>Pseudomonadati</taxon>
        <taxon>Pseudomonadota</taxon>
        <taxon>Alphaproteobacteria</taxon>
        <taxon>Hyphomicrobiales</taxon>
        <taxon>Phyllobacteriaceae</taxon>
        <taxon>Mesorhizobium</taxon>
    </lineage>
</organism>
<evidence type="ECO:0000256" key="2">
    <source>
        <dbReference type="ARBA" id="ARBA00023002"/>
    </source>
</evidence>
<keyword evidence="6" id="KW-1185">Reference proteome</keyword>
<evidence type="ECO:0000256" key="1">
    <source>
        <dbReference type="ARBA" id="ARBA00006484"/>
    </source>
</evidence>
<dbReference type="InterPro" id="IPR020904">
    <property type="entry name" value="Sc_DH/Rdtase_CS"/>
</dbReference>
<gene>
    <name evidence="5" type="ORF">HNQ71_003358</name>
</gene>
<dbReference type="PROSITE" id="PS51257">
    <property type="entry name" value="PROKAR_LIPOPROTEIN"/>
    <property type="match status" value="1"/>
</dbReference>
<sequence>MIRYKNKRAIITGGAQGIGLACAQRLLDEGAQVLAADIQKWEGSAASSVLSESERFRYRRTDVTSRQEVETMVAEAVASFGGVDVLISNVGVAKKKPFLELTDEDLATGFQIDLVSMILCGQAVARQIKTQGTQGAIVHMSSVNGVMAMPGYTVYNVSKGGIEQLTRVMALELAPLSMHYPDKPKPGHPEGSRLDAKWSAPLGADRIKRQF</sequence>
<comment type="caution">
    <text evidence="5">The sequence shown here is derived from an EMBL/GenBank/DDBJ whole genome shotgun (WGS) entry which is preliminary data.</text>
</comment>
<keyword evidence="2" id="KW-0560">Oxidoreductase</keyword>
<reference evidence="5 6" key="1">
    <citation type="submission" date="2020-08" db="EMBL/GenBank/DDBJ databases">
        <title>Genomic Encyclopedia of Type Strains, Phase IV (KMG-IV): sequencing the most valuable type-strain genomes for metagenomic binning, comparative biology and taxonomic classification.</title>
        <authorList>
            <person name="Goeker M."/>
        </authorList>
    </citation>
    <scope>NUCLEOTIDE SEQUENCE [LARGE SCALE GENOMIC DNA]</scope>
    <source>
        <strain evidence="5 6">DSM 100039</strain>
    </source>
</reference>
<evidence type="ECO:0000256" key="3">
    <source>
        <dbReference type="RuleBase" id="RU000363"/>
    </source>
</evidence>
<protein>
    <submittedName>
        <fullName evidence="5">NAD(P)-dependent dehydrogenase (Short-subunit alcohol dehydrogenase family)</fullName>
    </submittedName>
</protein>
<comment type="similarity">
    <text evidence="1 3">Belongs to the short-chain dehydrogenases/reductases (SDR) family.</text>
</comment>
<dbReference type="SUPFAM" id="SSF51735">
    <property type="entry name" value="NAD(P)-binding Rossmann-fold domains"/>
    <property type="match status" value="1"/>
</dbReference>
<evidence type="ECO:0000256" key="4">
    <source>
        <dbReference type="SAM" id="MobiDB-lite"/>
    </source>
</evidence>
<dbReference type="PROSITE" id="PS00061">
    <property type="entry name" value="ADH_SHORT"/>
    <property type="match status" value="1"/>
</dbReference>
<evidence type="ECO:0000313" key="5">
    <source>
        <dbReference type="EMBL" id="MBB6410684.1"/>
    </source>
</evidence>
<dbReference type="InterPro" id="IPR036291">
    <property type="entry name" value="NAD(P)-bd_dom_sf"/>
</dbReference>
<dbReference type="Pfam" id="PF00106">
    <property type="entry name" value="adh_short"/>
    <property type="match status" value="1"/>
</dbReference>
<dbReference type="GO" id="GO:0016491">
    <property type="term" value="F:oxidoreductase activity"/>
    <property type="evidence" value="ECO:0007669"/>
    <property type="project" value="UniProtKB-KW"/>
</dbReference>
<proteinExistence type="inferred from homology"/>
<dbReference type="InterPro" id="IPR002347">
    <property type="entry name" value="SDR_fam"/>
</dbReference>
<dbReference type="Proteomes" id="UP000556329">
    <property type="component" value="Unassembled WGS sequence"/>
</dbReference>
<dbReference type="CDD" id="cd05233">
    <property type="entry name" value="SDR_c"/>
    <property type="match status" value="1"/>
</dbReference>
<dbReference type="PRINTS" id="PR00081">
    <property type="entry name" value="GDHRDH"/>
</dbReference>
<dbReference type="EMBL" id="JACHEF010000003">
    <property type="protein sequence ID" value="MBB6410684.1"/>
    <property type="molecule type" value="Genomic_DNA"/>
</dbReference>